<comment type="subunit">
    <text evidence="3 7">Homodimer.</text>
</comment>
<accession>A0A0R1VYY4</accession>
<organism evidence="9 10">
    <name type="scientific">Paucilactobacillus suebicus DSM 5007 = KCTC 3549</name>
    <dbReference type="NCBI Taxonomy" id="1423807"/>
    <lineage>
        <taxon>Bacteria</taxon>
        <taxon>Bacillati</taxon>
        <taxon>Bacillota</taxon>
        <taxon>Bacilli</taxon>
        <taxon>Lactobacillales</taxon>
        <taxon>Lactobacillaceae</taxon>
        <taxon>Paucilactobacillus</taxon>
    </lineage>
</organism>
<proteinExistence type="inferred from homology"/>
<dbReference type="SUPFAM" id="SSF109755">
    <property type="entry name" value="PhoU-like"/>
    <property type="match status" value="1"/>
</dbReference>
<comment type="subcellular location">
    <subcellularLocation>
        <location evidence="1 7">Cytoplasm</location>
    </subcellularLocation>
</comment>
<dbReference type="eggNOG" id="COG0704">
    <property type="taxonomic scope" value="Bacteria"/>
</dbReference>
<comment type="caution">
    <text evidence="9">The sequence shown here is derived from an EMBL/GenBank/DDBJ whole genome shotgun (WGS) entry which is preliminary data.</text>
</comment>
<dbReference type="PANTHER" id="PTHR42930">
    <property type="entry name" value="PHOSPHATE-SPECIFIC TRANSPORT SYSTEM ACCESSORY PROTEIN PHOU"/>
    <property type="match status" value="1"/>
</dbReference>
<gene>
    <name evidence="9" type="ORF">FD16_GL001135</name>
</gene>
<dbReference type="PANTHER" id="PTHR42930:SF3">
    <property type="entry name" value="PHOSPHATE-SPECIFIC TRANSPORT SYSTEM ACCESSORY PROTEIN PHOU"/>
    <property type="match status" value="1"/>
</dbReference>
<comment type="function">
    <text evidence="7">Plays a role in the regulation of phosphate uptake.</text>
</comment>
<protein>
    <recommendedName>
        <fullName evidence="7">Phosphate-specific transport system accessory protein PhoU</fullName>
    </recommendedName>
</protein>
<dbReference type="InterPro" id="IPR028366">
    <property type="entry name" value="PhoU"/>
</dbReference>
<sequence>MDQIAEEVNVMNELFSDELKKLKWHFMEMGINVSEQIYQSTKAFIDHDRQLAQSVIDNDQKTNDEETNLEMQALNLIALKQPVAEDFRSIISILKASSDLERVGDHAVNIARETIRVSGSQRVPAIEGSIADMTASVRSMLEKVLDAYVHSDEDIARQVAKSDLEVDKQYILIRDNITAAMRQNADTVTASSSYLMVSRLLERVGDHIVNLAEWIVYNSTGELTELNPGKSDPEMLHTLLNNEESDKWQ</sequence>
<evidence type="ECO:0000256" key="5">
    <source>
        <dbReference type="ARBA" id="ARBA00022490"/>
    </source>
</evidence>
<keyword evidence="5 7" id="KW-0963">Cytoplasm</keyword>
<dbReference type="Gene3D" id="1.20.58.220">
    <property type="entry name" value="Phosphate transport system protein phou homolog 2, domain 2"/>
    <property type="match status" value="1"/>
</dbReference>
<dbReference type="GO" id="GO:0045936">
    <property type="term" value="P:negative regulation of phosphate metabolic process"/>
    <property type="evidence" value="ECO:0007669"/>
    <property type="project" value="InterPro"/>
</dbReference>
<keyword evidence="6 7" id="KW-0592">Phosphate transport</keyword>
<evidence type="ECO:0000256" key="3">
    <source>
        <dbReference type="ARBA" id="ARBA00011738"/>
    </source>
</evidence>
<dbReference type="FunFam" id="1.20.58.220:FF:000004">
    <property type="entry name" value="Phosphate-specific transport system accessory protein PhoU"/>
    <property type="match status" value="1"/>
</dbReference>
<feature type="domain" description="PhoU" evidence="8">
    <location>
        <begin position="27"/>
        <end position="113"/>
    </location>
</feature>
<evidence type="ECO:0000256" key="4">
    <source>
        <dbReference type="ARBA" id="ARBA00022448"/>
    </source>
</evidence>
<reference evidence="9 10" key="1">
    <citation type="journal article" date="2015" name="Genome Announc.">
        <title>Expanding the biotechnology potential of lactobacilli through comparative genomics of 213 strains and associated genera.</title>
        <authorList>
            <person name="Sun Z."/>
            <person name="Harris H.M."/>
            <person name="McCann A."/>
            <person name="Guo C."/>
            <person name="Argimon S."/>
            <person name="Zhang W."/>
            <person name="Yang X."/>
            <person name="Jeffery I.B."/>
            <person name="Cooney J.C."/>
            <person name="Kagawa T.F."/>
            <person name="Liu W."/>
            <person name="Song Y."/>
            <person name="Salvetti E."/>
            <person name="Wrobel A."/>
            <person name="Rasinkangas P."/>
            <person name="Parkhill J."/>
            <person name="Rea M.C."/>
            <person name="O'Sullivan O."/>
            <person name="Ritari J."/>
            <person name="Douillard F.P."/>
            <person name="Paul Ross R."/>
            <person name="Yang R."/>
            <person name="Briner A.E."/>
            <person name="Felis G.E."/>
            <person name="de Vos W.M."/>
            <person name="Barrangou R."/>
            <person name="Klaenhammer T.R."/>
            <person name="Caufield P.W."/>
            <person name="Cui Y."/>
            <person name="Zhang H."/>
            <person name="O'Toole P.W."/>
        </authorList>
    </citation>
    <scope>NUCLEOTIDE SEQUENCE [LARGE SCALE GENOMIC DNA]</scope>
    <source>
        <strain evidence="9 10">DSM 5007</strain>
    </source>
</reference>
<dbReference type="EMBL" id="AZGF01000026">
    <property type="protein sequence ID" value="KRM10743.1"/>
    <property type="molecule type" value="Genomic_DNA"/>
</dbReference>
<evidence type="ECO:0000313" key="9">
    <source>
        <dbReference type="EMBL" id="KRM10743.1"/>
    </source>
</evidence>
<dbReference type="InterPro" id="IPR026022">
    <property type="entry name" value="PhoU_dom"/>
</dbReference>
<dbReference type="Proteomes" id="UP000051820">
    <property type="component" value="Unassembled WGS sequence"/>
</dbReference>
<evidence type="ECO:0000256" key="6">
    <source>
        <dbReference type="ARBA" id="ARBA00022592"/>
    </source>
</evidence>
<comment type="similarity">
    <text evidence="2 7">Belongs to the PhoU family.</text>
</comment>
<keyword evidence="4 7" id="KW-0813">Transport</keyword>
<dbReference type="NCBIfam" id="TIGR02135">
    <property type="entry name" value="phoU_full"/>
    <property type="match status" value="1"/>
</dbReference>
<dbReference type="AlphaFoldDB" id="A0A0R1VYY4"/>
<keyword evidence="10" id="KW-1185">Reference proteome</keyword>
<dbReference type="STRING" id="1423807.FD16_GL001135"/>
<dbReference type="GO" id="GO:0005737">
    <property type="term" value="C:cytoplasm"/>
    <property type="evidence" value="ECO:0007669"/>
    <property type="project" value="UniProtKB-SubCell"/>
</dbReference>
<evidence type="ECO:0000256" key="1">
    <source>
        <dbReference type="ARBA" id="ARBA00004496"/>
    </source>
</evidence>
<dbReference type="GO" id="GO:0030643">
    <property type="term" value="P:intracellular phosphate ion homeostasis"/>
    <property type="evidence" value="ECO:0007669"/>
    <property type="project" value="InterPro"/>
</dbReference>
<name>A0A0R1VYY4_9LACO</name>
<evidence type="ECO:0000256" key="2">
    <source>
        <dbReference type="ARBA" id="ARBA00008107"/>
    </source>
</evidence>
<feature type="domain" description="PhoU" evidence="8">
    <location>
        <begin position="130"/>
        <end position="215"/>
    </location>
</feature>
<evidence type="ECO:0000259" key="8">
    <source>
        <dbReference type="Pfam" id="PF01895"/>
    </source>
</evidence>
<evidence type="ECO:0000313" key="10">
    <source>
        <dbReference type="Proteomes" id="UP000051820"/>
    </source>
</evidence>
<dbReference type="GO" id="GO:0006817">
    <property type="term" value="P:phosphate ion transport"/>
    <property type="evidence" value="ECO:0007669"/>
    <property type="project" value="UniProtKB-KW"/>
</dbReference>
<dbReference type="PIRSF" id="PIRSF003107">
    <property type="entry name" value="PhoU"/>
    <property type="match status" value="1"/>
</dbReference>
<evidence type="ECO:0000256" key="7">
    <source>
        <dbReference type="PIRNR" id="PIRNR003107"/>
    </source>
</evidence>
<dbReference type="InterPro" id="IPR038078">
    <property type="entry name" value="PhoU-like_sf"/>
</dbReference>
<dbReference type="PATRIC" id="fig|1423807.3.peg.1155"/>
<dbReference type="Pfam" id="PF01895">
    <property type="entry name" value="PhoU"/>
    <property type="match status" value="2"/>
</dbReference>